<protein>
    <submittedName>
        <fullName evidence="1">Uncharacterized protein</fullName>
    </submittedName>
</protein>
<proteinExistence type="predicted"/>
<reference evidence="1" key="1">
    <citation type="submission" date="2022-04" db="EMBL/GenBank/DDBJ databases">
        <title>Genome of the entomopathogenic fungus Entomophthora muscae.</title>
        <authorList>
            <person name="Elya C."/>
            <person name="Lovett B.R."/>
            <person name="Lee E."/>
            <person name="Macias A.M."/>
            <person name="Hajek A.E."/>
            <person name="De Bivort B.L."/>
            <person name="Kasson M.T."/>
            <person name="De Fine Licht H.H."/>
            <person name="Stajich J.E."/>
        </authorList>
    </citation>
    <scope>NUCLEOTIDE SEQUENCE</scope>
    <source>
        <strain evidence="1">Berkeley</strain>
    </source>
</reference>
<name>A0ACC2SE52_9FUNG</name>
<organism evidence="1 2">
    <name type="scientific">Entomophthora muscae</name>
    <dbReference type="NCBI Taxonomy" id="34485"/>
    <lineage>
        <taxon>Eukaryota</taxon>
        <taxon>Fungi</taxon>
        <taxon>Fungi incertae sedis</taxon>
        <taxon>Zoopagomycota</taxon>
        <taxon>Entomophthoromycotina</taxon>
        <taxon>Entomophthoromycetes</taxon>
        <taxon>Entomophthorales</taxon>
        <taxon>Entomophthoraceae</taxon>
        <taxon>Entomophthora</taxon>
    </lineage>
</organism>
<sequence length="129" mass="13492">MSSQAIPLNAPSNDSALPAQEPKLDPSPYEASNQFAWRASLVGSFLGCFVGASNLYLGLKVGWVFSAGIFGAAFTFILLKLAIRVIPKVCPHFSVQENCIAQTAATTSGGLNVGFITCIPAIVSTESPV</sequence>
<dbReference type="EMBL" id="QTSX02005163">
    <property type="protein sequence ID" value="KAJ9060582.1"/>
    <property type="molecule type" value="Genomic_DNA"/>
</dbReference>
<dbReference type="Proteomes" id="UP001165960">
    <property type="component" value="Unassembled WGS sequence"/>
</dbReference>
<gene>
    <name evidence="1" type="ORF">DSO57_1029327</name>
</gene>
<accession>A0ACC2SE52</accession>
<evidence type="ECO:0000313" key="1">
    <source>
        <dbReference type="EMBL" id="KAJ9060582.1"/>
    </source>
</evidence>
<comment type="caution">
    <text evidence="1">The sequence shown here is derived from an EMBL/GenBank/DDBJ whole genome shotgun (WGS) entry which is preliminary data.</text>
</comment>
<keyword evidence="2" id="KW-1185">Reference proteome</keyword>
<evidence type="ECO:0000313" key="2">
    <source>
        <dbReference type="Proteomes" id="UP001165960"/>
    </source>
</evidence>